<dbReference type="AlphaFoldDB" id="A0AAW0U182"/>
<evidence type="ECO:0000313" key="5">
    <source>
        <dbReference type="Proteomes" id="UP001487740"/>
    </source>
</evidence>
<dbReference type="PROSITE" id="PS50294">
    <property type="entry name" value="WD_REPEATS_REGION"/>
    <property type="match status" value="2"/>
</dbReference>
<dbReference type="PROSITE" id="PS00678">
    <property type="entry name" value="WD_REPEATS_1"/>
    <property type="match status" value="1"/>
</dbReference>
<gene>
    <name evidence="4" type="ORF">O3P69_013257</name>
</gene>
<dbReference type="PANTHER" id="PTHR19848">
    <property type="entry name" value="WD40 REPEAT PROTEIN"/>
    <property type="match status" value="1"/>
</dbReference>
<feature type="repeat" description="WD" evidence="3">
    <location>
        <begin position="126"/>
        <end position="165"/>
    </location>
</feature>
<dbReference type="SMART" id="SM00320">
    <property type="entry name" value="WD40"/>
    <property type="match status" value="3"/>
</dbReference>
<accession>A0AAW0U182</accession>
<dbReference type="InterPro" id="IPR036322">
    <property type="entry name" value="WD40_repeat_dom_sf"/>
</dbReference>
<dbReference type="Pfam" id="PF00400">
    <property type="entry name" value="WD40"/>
    <property type="match status" value="3"/>
</dbReference>
<dbReference type="PANTHER" id="PTHR19848:SF8">
    <property type="entry name" value="F-BOX AND WD REPEAT DOMAIN CONTAINING 7"/>
    <property type="match status" value="1"/>
</dbReference>
<dbReference type="InterPro" id="IPR001680">
    <property type="entry name" value="WD40_rpt"/>
</dbReference>
<dbReference type="PROSITE" id="PS50082">
    <property type="entry name" value="WD_REPEATS_2"/>
    <property type="match status" value="2"/>
</dbReference>
<comment type="caution">
    <text evidence="4">The sequence shown here is derived from an EMBL/GenBank/DDBJ whole genome shotgun (WGS) entry which is preliminary data.</text>
</comment>
<dbReference type="InterPro" id="IPR015943">
    <property type="entry name" value="WD40/YVTN_repeat-like_dom_sf"/>
</dbReference>
<reference evidence="4 5" key="1">
    <citation type="submission" date="2023-03" db="EMBL/GenBank/DDBJ databases">
        <title>High-quality genome of Scylla paramamosain provides insights in environmental adaptation.</title>
        <authorList>
            <person name="Zhang L."/>
        </authorList>
    </citation>
    <scope>NUCLEOTIDE SEQUENCE [LARGE SCALE GENOMIC DNA]</scope>
    <source>
        <strain evidence="4">LZ_2023a</strain>
        <tissue evidence="4">Muscle</tissue>
    </source>
</reference>
<proteinExistence type="predicted"/>
<evidence type="ECO:0008006" key="6">
    <source>
        <dbReference type="Google" id="ProtNLM"/>
    </source>
</evidence>
<dbReference type="SUPFAM" id="SSF50978">
    <property type="entry name" value="WD40 repeat-like"/>
    <property type="match status" value="1"/>
</dbReference>
<sequence>MKGKSTGQDSAGAVTFLASWATDATARVWDLRHTSKPVHVMRHDAEVVSGAWDNCGRQLVTGGVDRTARVLHVPSLTETVQLEGHGGEVSKVCFSPSGSRVFTAGEDGHLRVWDTTTGHCLQVREERGHTSEIFSMAVSYEGDVLVTGSRDSTCVVWKHRTTEGT</sequence>
<evidence type="ECO:0000313" key="4">
    <source>
        <dbReference type="EMBL" id="KAK8393093.1"/>
    </source>
</evidence>
<organism evidence="4 5">
    <name type="scientific">Scylla paramamosain</name>
    <name type="common">Mud crab</name>
    <dbReference type="NCBI Taxonomy" id="85552"/>
    <lineage>
        <taxon>Eukaryota</taxon>
        <taxon>Metazoa</taxon>
        <taxon>Ecdysozoa</taxon>
        <taxon>Arthropoda</taxon>
        <taxon>Crustacea</taxon>
        <taxon>Multicrustacea</taxon>
        <taxon>Malacostraca</taxon>
        <taxon>Eumalacostraca</taxon>
        <taxon>Eucarida</taxon>
        <taxon>Decapoda</taxon>
        <taxon>Pleocyemata</taxon>
        <taxon>Brachyura</taxon>
        <taxon>Eubrachyura</taxon>
        <taxon>Portunoidea</taxon>
        <taxon>Portunidae</taxon>
        <taxon>Portuninae</taxon>
        <taxon>Scylla</taxon>
    </lineage>
</organism>
<protein>
    <recommendedName>
        <fullName evidence="6">Guanine nucleotide-binding protein subunit beta-like protein</fullName>
    </recommendedName>
</protein>
<keyword evidence="5" id="KW-1185">Reference proteome</keyword>
<dbReference type="InterPro" id="IPR019775">
    <property type="entry name" value="WD40_repeat_CS"/>
</dbReference>
<feature type="repeat" description="WD" evidence="3">
    <location>
        <begin position="82"/>
        <end position="123"/>
    </location>
</feature>
<evidence type="ECO:0000256" key="2">
    <source>
        <dbReference type="ARBA" id="ARBA00022737"/>
    </source>
</evidence>
<dbReference type="EMBL" id="JARAKH010000021">
    <property type="protein sequence ID" value="KAK8393093.1"/>
    <property type="molecule type" value="Genomic_DNA"/>
</dbReference>
<dbReference type="Gene3D" id="2.130.10.10">
    <property type="entry name" value="YVTN repeat-like/Quinoprotein amine dehydrogenase"/>
    <property type="match status" value="2"/>
</dbReference>
<keyword evidence="2" id="KW-0677">Repeat</keyword>
<dbReference type="Proteomes" id="UP001487740">
    <property type="component" value="Unassembled WGS sequence"/>
</dbReference>
<name>A0AAW0U182_SCYPA</name>
<keyword evidence="1 3" id="KW-0853">WD repeat</keyword>
<evidence type="ECO:0000256" key="3">
    <source>
        <dbReference type="PROSITE-ProRule" id="PRU00221"/>
    </source>
</evidence>
<evidence type="ECO:0000256" key="1">
    <source>
        <dbReference type="ARBA" id="ARBA00022574"/>
    </source>
</evidence>